<dbReference type="PANTHER" id="PTHR42939">
    <property type="entry name" value="ABC TRANSPORTER ATP-BINDING PROTEIN ALBC-RELATED"/>
    <property type="match status" value="1"/>
</dbReference>
<dbReference type="GO" id="GO:0005524">
    <property type="term" value="F:ATP binding"/>
    <property type="evidence" value="ECO:0007669"/>
    <property type="project" value="UniProtKB-KW"/>
</dbReference>
<dbReference type="InterPro" id="IPR003593">
    <property type="entry name" value="AAA+_ATPase"/>
</dbReference>
<dbReference type="CDD" id="cd03230">
    <property type="entry name" value="ABC_DR_subfamily_A"/>
    <property type="match status" value="1"/>
</dbReference>
<dbReference type="PROSITE" id="PS00211">
    <property type="entry name" value="ABC_TRANSPORTER_1"/>
    <property type="match status" value="1"/>
</dbReference>
<organism evidence="5 6">
    <name type="scientific">Thermaerobacter composti</name>
    <dbReference type="NCBI Taxonomy" id="554949"/>
    <lineage>
        <taxon>Bacteria</taxon>
        <taxon>Bacillati</taxon>
        <taxon>Bacillota</taxon>
        <taxon>Clostridia</taxon>
        <taxon>Eubacteriales</taxon>
        <taxon>Clostridiales Family XVII. Incertae Sedis</taxon>
        <taxon>Thermaerobacter</taxon>
    </lineage>
</organism>
<reference evidence="5 6" key="1">
    <citation type="submission" date="2023-08" db="EMBL/GenBank/DDBJ databases">
        <title>Genome sequence of Thermaerobacter compostii strain Ins1, a spore-forming filamentous bacterium isolated from a deep geothermal reservoir.</title>
        <authorList>
            <person name="Bregnard D."/>
            <person name="Gonzalez D."/>
            <person name="Junier P."/>
        </authorList>
    </citation>
    <scope>NUCLEOTIDE SEQUENCE [LARGE SCALE GENOMIC DNA]</scope>
    <source>
        <strain evidence="5 6">Ins1</strain>
    </source>
</reference>
<proteinExistence type="predicted"/>
<protein>
    <submittedName>
        <fullName evidence="5">ABC transporter ATP-binding protein</fullName>
    </submittedName>
</protein>
<dbReference type="RefSeq" id="WP_318750456.1">
    <property type="nucleotide sequence ID" value="NZ_CP132508.1"/>
</dbReference>
<evidence type="ECO:0000313" key="5">
    <source>
        <dbReference type="EMBL" id="WPD18641.1"/>
    </source>
</evidence>
<dbReference type="Gene3D" id="3.40.50.300">
    <property type="entry name" value="P-loop containing nucleotide triphosphate hydrolases"/>
    <property type="match status" value="1"/>
</dbReference>
<evidence type="ECO:0000259" key="4">
    <source>
        <dbReference type="PROSITE" id="PS50893"/>
    </source>
</evidence>
<feature type="domain" description="ABC transporter" evidence="4">
    <location>
        <begin position="2"/>
        <end position="234"/>
    </location>
</feature>
<keyword evidence="6" id="KW-1185">Reference proteome</keyword>
<dbReference type="Pfam" id="PF00005">
    <property type="entry name" value="ABC_tran"/>
    <property type="match status" value="1"/>
</dbReference>
<dbReference type="EMBL" id="CP132508">
    <property type="protein sequence ID" value="WPD18641.1"/>
    <property type="molecule type" value="Genomic_DNA"/>
</dbReference>
<dbReference type="InterPro" id="IPR051782">
    <property type="entry name" value="ABC_Transporter_VariousFunc"/>
</dbReference>
<sequence length="243" mass="27064">MIELHKLRKSYDGGRVWAVDDLSLTVRPGEIFGFLGPNGAGKTTTLRMMAGILTPDAGRVVIDGIDMAERPLEAKRRIGFVPDTPEVYERLTGLEYLRFLADVYGVDARRRRERIERLAGVFELEPALGDRIASYSHGMRQKLVLIGALLHDPPVWILDEPMVGLDPRSTHELKNLMHEHAAAGRTVFFSTHLLDVAERLCHRVAIIQKGRLIACGTLEELRAQAAAGSGTLESLFLELTHHD</sequence>
<name>A0ABZ0QME1_9FIRM</name>
<gene>
    <name evidence="5" type="ORF">Q5761_09785</name>
</gene>
<evidence type="ECO:0000256" key="3">
    <source>
        <dbReference type="ARBA" id="ARBA00022840"/>
    </source>
</evidence>
<dbReference type="InterPro" id="IPR027417">
    <property type="entry name" value="P-loop_NTPase"/>
</dbReference>
<evidence type="ECO:0000256" key="1">
    <source>
        <dbReference type="ARBA" id="ARBA00022448"/>
    </source>
</evidence>
<dbReference type="SUPFAM" id="SSF52540">
    <property type="entry name" value="P-loop containing nucleoside triphosphate hydrolases"/>
    <property type="match status" value="1"/>
</dbReference>
<dbReference type="InterPro" id="IPR017871">
    <property type="entry name" value="ABC_transporter-like_CS"/>
</dbReference>
<keyword evidence="2" id="KW-0547">Nucleotide-binding</keyword>
<evidence type="ECO:0000256" key="2">
    <source>
        <dbReference type="ARBA" id="ARBA00022741"/>
    </source>
</evidence>
<dbReference type="PANTHER" id="PTHR42939:SF1">
    <property type="entry name" value="ABC TRANSPORTER ATP-BINDING PROTEIN ALBC-RELATED"/>
    <property type="match status" value="1"/>
</dbReference>
<dbReference type="Proteomes" id="UP001304683">
    <property type="component" value="Chromosome"/>
</dbReference>
<dbReference type="PROSITE" id="PS50893">
    <property type="entry name" value="ABC_TRANSPORTER_2"/>
    <property type="match status" value="1"/>
</dbReference>
<keyword evidence="1" id="KW-0813">Transport</keyword>
<dbReference type="InterPro" id="IPR003439">
    <property type="entry name" value="ABC_transporter-like_ATP-bd"/>
</dbReference>
<accession>A0ABZ0QME1</accession>
<keyword evidence="3 5" id="KW-0067">ATP-binding</keyword>
<dbReference type="SMART" id="SM00382">
    <property type="entry name" value="AAA"/>
    <property type="match status" value="1"/>
</dbReference>
<evidence type="ECO:0000313" key="6">
    <source>
        <dbReference type="Proteomes" id="UP001304683"/>
    </source>
</evidence>